<dbReference type="PANTHER" id="PTHR36156:SF2">
    <property type="entry name" value="CUPIN TYPE-2 DOMAIN-CONTAINING PROTEIN"/>
    <property type="match status" value="1"/>
</dbReference>
<proteinExistence type="predicted"/>
<name>A0A839HD57_9GAMM</name>
<reference evidence="2 3" key="1">
    <citation type="journal article" date="2020" name="Arch. Microbiol.">
        <title>The genome sequence of the giant phototrophic gammaproteobacterium Thiospirillum jenense gives insight into its physiological properties and phylogenetic relationships.</title>
        <authorList>
            <person name="Imhoff J.F."/>
            <person name="Meyer T.E."/>
            <person name="Kyndt J.A."/>
        </authorList>
    </citation>
    <scope>NUCLEOTIDE SEQUENCE [LARGE SCALE GENOMIC DNA]</scope>
    <source>
        <strain evidence="2 3">DSM 216</strain>
    </source>
</reference>
<dbReference type="Gene3D" id="2.60.120.10">
    <property type="entry name" value="Jelly Rolls"/>
    <property type="match status" value="1"/>
</dbReference>
<dbReference type="InterPro" id="IPR047142">
    <property type="entry name" value="OryJ/VirC-like"/>
</dbReference>
<dbReference type="SUPFAM" id="SSF51182">
    <property type="entry name" value="RmlC-like cupins"/>
    <property type="match status" value="1"/>
</dbReference>
<dbReference type="PANTHER" id="PTHR36156">
    <property type="entry name" value="SLR2101 PROTEIN"/>
    <property type="match status" value="1"/>
</dbReference>
<organism evidence="2 3">
    <name type="scientific">Thiospirillum jenense</name>
    <dbReference type="NCBI Taxonomy" id="1653858"/>
    <lineage>
        <taxon>Bacteria</taxon>
        <taxon>Pseudomonadati</taxon>
        <taxon>Pseudomonadota</taxon>
        <taxon>Gammaproteobacteria</taxon>
        <taxon>Chromatiales</taxon>
        <taxon>Chromatiaceae</taxon>
        <taxon>Thiospirillum</taxon>
    </lineage>
</organism>
<protein>
    <submittedName>
        <fullName evidence="2">Cupin domain-containing protein</fullName>
    </submittedName>
</protein>
<sequence length="141" mass="15580">MQNIMYVLLSTMLLTGCASIKPANDIAVVQLIQSTKSWNEQPLPAYKTGTPEITILRITIPPHHALPMHTHPVINAGVLLKGQLTVITDSNQVLHLKPNDPIVEVIDTWHYGKNEGNEPAEIIVFYAGEKGQPITIKQSKK</sequence>
<dbReference type="InterPro" id="IPR013096">
    <property type="entry name" value="Cupin_2"/>
</dbReference>
<dbReference type="CDD" id="cd02236">
    <property type="entry name" value="cupin_CV2614-like"/>
    <property type="match status" value="1"/>
</dbReference>
<dbReference type="Pfam" id="PF07883">
    <property type="entry name" value="Cupin_2"/>
    <property type="match status" value="1"/>
</dbReference>
<evidence type="ECO:0000313" key="3">
    <source>
        <dbReference type="Proteomes" id="UP000548632"/>
    </source>
</evidence>
<evidence type="ECO:0000313" key="2">
    <source>
        <dbReference type="EMBL" id="MBB1125188.1"/>
    </source>
</evidence>
<dbReference type="EMBL" id="JABVCQ010000005">
    <property type="protein sequence ID" value="MBB1125188.1"/>
    <property type="molecule type" value="Genomic_DNA"/>
</dbReference>
<keyword evidence="3" id="KW-1185">Reference proteome</keyword>
<dbReference type="RefSeq" id="WP_182582361.1">
    <property type="nucleotide sequence ID" value="NZ_JABVCQ010000005.1"/>
</dbReference>
<comment type="caution">
    <text evidence="2">The sequence shown here is derived from an EMBL/GenBank/DDBJ whole genome shotgun (WGS) entry which is preliminary data.</text>
</comment>
<dbReference type="AlphaFoldDB" id="A0A839HD57"/>
<feature type="domain" description="Cupin type-2" evidence="1">
    <location>
        <begin position="57"/>
        <end position="126"/>
    </location>
</feature>
<accession>A0A839HD57</accession>
<dbReference type="InterPro" id="IPR011051">
    <property type="entry name" value="RmlC_Cupin_sf"/>
</dbReference>
<evidence type="ECO:0000259" key="1">
    <source>
        <dbReference type="Pfam" id="PF07883"/>
    </source>
</evidence>
<dbReference type="InterPro" id="IPR014710">
    <property type="entry name" value="RmlC-like_jellyroll"/>
</dbReference>
<gene>
    <name evidence="2" type="ORF">HUK38_02955</name>
</gene>
<dbReference type="Proteomes" id="UP000548632">
    <property type="component" value="Unassembled WGS sequence"/>
</dbReference>